<evidence type="ECO:0000313" key="1">
    <source>
        <dbReference type="EMBL" id="CEL71539.1"/>
    </source>
</evidence>
<reference evidence="1" key="1">
    <citation type="journal article" date="2015" name="PLoS ONE">
        <title>Comprehensive Evaluation of Toxoplasma gondii VEG and Neospora caninum LIV Genomes with Tachyzoite Stage Transcriptome and Proteome Defines Novel Transcript Features.</title>
        <authorList>
            <person name="Ramaprasad A."/>
            <person name="Mourier T."/>
            <person name="Naeem R."/>
            <person name="Malas T.B."/>
            <person name="Moussa E."/>
            <person name="Panigrahi A."/>
            <person name="Vermont S.J."/>
            <person name="Otto T.D."/>
            <person name="Wastling J."/>
            <person name="Pain A."/>
        </authorList>
    </citation>
    <scope>NUCLEOTIDE SEQUENCE</scope>
    <source>
        <strain evidence="1">VEG</strain>
    </source>
</reference>
<dbReference type="AlphaFoldDB" id="A0A0F7UN56"/>
<proteinExistence type="predicted"/>
<name>A0A0F7UN56_TOXGV</name>
<organism evidence="1">
    <name type="scientific">Toxoplasma gondii (strain ATCC 50861 / VEG)</name>
    <dbReference type="NCBI Taxonomy" id="432359"/>
    <lineage>
        <taxon>Eukaryota</taxon>
        <taxon>Sar</taxon>
        <taxon>Alveolata</taxon>
        <taxon>Apicomplexa</taxon>
        <taxon>Conoidasida</taxon>
        <taxon>Coccidia</taxon>
        <taxon>Eucoccidiorida</taxon>
        <taxon>Eimeriorina</taxon>
        <taxon>Sarcocystidae</taxon>
        <taxon>Toxoplasma</taxon>
    </lineage>
</organism>
<protein>
    <submittedName>
        <fullName evidence="1">Uncharacterized protein</fullName>
    </submittedName>
</protein>
<accession>A0A0F7UN56</accession>
<dbReference type="EMBL" id="LN714489">
    <property type="protein sequence ID" value="CEL71539.1"/>
    <property type="molecule type" value="Genomic_DNA"/>
</dbReference>
<gene>
    <name evidence="1" type="ORF">BN1205_012960</name>
</gene>
<sequence>MCTEASFRVCLCRHAFLRGVPYFCALRCGDCEAEVPSFDLVSRATSESADSGGTWCSASRGRFPRPRVLLFERRADESTQSNPTYEENKIARRSRREKQTSGFLACFLLPRFVKLFASNIVTEPCSTKERGGRQTQSRLFASGVRTPETARTRGVHTPETKTEWPVTANKVPLSRGEQQRLRMKSLATKRCTCPFFDGRPTAVERSFSCAIVACLFSSGQASSGFSAVRFRRRLPQNACVTTKCSGANISLARS</sequence>